<keyword evidence="7" id="KW-1185">Reference proteome</keyword>
<keyword evidence="5" id="KW-0106">Calcium</keyword>
<feature type="binding site" evidence="5">
    <location>
        <position position="246"/>
    </location>
    <ligand>
        <name>Ca(2+)</name>
        <dbReference type="ChEBI" id="CHEBI:29108"/>
    </ligand>
</feature>
<dbReference type="Pfam" id="PF01804">
    <property type="entry name" value="Penicil_amidase"/>
    <property type="match status" value="1"/>
</dbReference>
<dbReference type="InterPro" id="IPR002692">
    <property type="entry name" value="S45"/>
</dbReference>
<evidence type="ECO:0000256" key="1">
    <source>
        <dbReference type="ARBA" id="ARBA00006586"/>
    </source>
</evidence>
<sequence length="707" mass="76348">MTGEIFRDAWGIPHLRADGARELARVQGRVTALDRAWQLEVERHRAQGTSASFLGAEALPWDRFVRRARLDDTARRCFAELEGQDAETAAWVRAYVDGVNEGLAEGAARTPEFARTGLVPGRWEPWTPLGVWLGVHILFAGFPAKLWREQVVRHLGADAVGLFATDGPGTSGSNGWLVSGERTGTGHAIIAGDPHRFIEEPGVYQQIHLSCPEFDVVGLAVPGVPGIAHFGHTGTVAWAITNAMADYQDLYRERLRRTGAGVEALDPDGVWRRAARHTEVVEVAGEEPVEVEVIETARGPVIIGGPEGLPEGFSSGLTDALPDAPDADAPPLAITLRYPPRVTADLGFSALLPLLRARRVADVDRAVDLWAEPVNVLQAADTEGGLLHRVAGRVPVRSAANRTRLVPAWEPGHDWQGWHEPPRGGLTDGIAAMANQRGLATPLGVEFAPPHRADRITALLGEKDHWTAADMPAIHMDTQLASAAPLLDLLSAIGTLTPEAARIRRILLAWDRRMDATSEAAALYAAVRSAVVRRLAAHPAFAALSVAPAYPEVLLPWLALLPRIGFALEHLLSAEELYGIDRAETVRAAVEEVAAQPPTGTWGDTHRLAPWRALPTTSYDEPSLSGDHDCVLCTSAVPGLTDLSARGPSARYVWDLADREASLWVVPLGACGVPGSPHHRDQLPLWLEGDLVPVVTDFTQFEKESDV</sequence>
<dbReference type="SUPFAM" id="SSF56235">
    <property type="entry name" value="N-terminal nucleophile aminohydrolases (Ntn hydrolases)"/>
    <property type="match status" value="1"/>
</dbReference>
<reference evidence="6 7" key="1">
    <citation type="submission" date="2015-10" db="EMBL/GenBank/DDBJ databases">
        <title>Draft genome sequence of Streptomyces curacoi DSM 40107, type strain for the species Streptomyces curacoi.</title>
        <authorList>
            <person name="Ruckert C."/>
            <person name="Winkler A."/>
            <person name="Kalinowski J."/>
            <person name="Kampfer P."/>
            <person name="Glaeser S."/>
        </authorList>
    </citation>
    <scope>NUCLEOTIDE SEQUENCE [LARGE SCALE GENOMIC DNA]</scope>
    <source>
        <strain evidence="6 7">DSM 40107</strain>
    </source>
</reference>
<dbReference type="STRING" id="146536.AQI70_06070"/>
<keyword evidence="2" id="KW-0378">Hydrolase</keyword>
<feature type="active site" description="Nucleophile" evidence="4">
    <location>
        <position position="173"/>
    </location>
</feature>
<evidence type="ECO:0000256" key="2">
    <source>
        <dbReference type="ARBA" id="ARBA00022801"/>
    </source>
</evidence>
<dbReference type="InterPro" id="IPR043147">
    <property type="entry name" value="Penicillin_amidase_A-knob"/>
</dbReference>
<dbReference type="Gene3D" id="3.60.20.10">
    <property type="entry name" value="Glutamine Phosphoribosylpyrophosphate, subunit 1, domain 1"/>
    <property type="match status" value="1"/>
</dbReference>
<comment type="caution">
    <text evidence="6">The sequence shown here is derived from an EMBL/GenBank/DDBJ whole genome shotgun (WGS) entry which is preliminary data.</text>
</comment>
<dbReference type="GO" id="GO:0046872">
    <property type="term" value="F:metal ion binding"/>
    <property type="evidence" value="ECO:0007669"/>
    <property type="project" value="UniProtKB-KW"/>
</dbReference>
<dbReference type="InterPro" id="IPR023343">
    <property type="entry name" value="Penicillin_amidase_dom1"/>
</dbReference>
<protein>
    <submittedName>
        <fullName evidence="6">Penicillin amidase</fullName>
    </submittedName>
</protein>
<feature type="binding site" evidence="5">
    <location>
        <position position="249"/>
    </location>
    <ligand>
        <name>Ca(2+)</name>
        <dbReference type="ChEBI" id="CHEBI:29108"/>
    </ligand>
</feature>
<organism evidence="6 7">
    <name type="scientific">Streptomyces curacoi</name>
    <dbReference type="NCBI Taxonomy" id="146536"/>
    <lineage>
        <taxon>Bacteria</taxon>
        <taxon>Bacillati</taxon>
        <taxon>Actinomycetota</taxon>
        <taxon>Actinomycetes</taxon>
        <taxon>Kitasatosporales</taxon>
        <taxon>Streptomycetaceae</taxon>
        <taxon>Streptomyces</taxon>
    </lineage>
</organism>
<evidence type="ECO:0000256" key="3">
    <source>
        <dbReference type="ARBA" id="ARBA00023145"/>
    </source>
</evidence>
<keyword evidence="3" id="KW-0865">Zymogen</keyword>
<dbReference type="InterPro" id="IPR029055">
    <property type="entry name" value="Ntn_hydrolases_N"/>
</dbReference>
<dbReference type="PANTHER" id="PTHR34218">
    <property type="entry name" value="PEPTIDASE S45 PENICILLIN AMIDASE"/>
    <property type="match status" value="1"/>
</dbReference>
<dbReference type="PIRSF" id="PIRSF001227">
    <property type="entry name" value="Pen_acylase"/>
    <property type="match status" value="1"/>
</dbReference>
<accession>A0A117PHK4</accession>
<evidence type="ECO:0000313" key="7">
    <source>
        <dbReference type="Proteomes" id="UP000054024"/>
    </source>
</evidence>
<evidence type="ECO:0000313" key="6">
    <source>
        <dbReference type="EMBL" id="KUM79759.1"/>
    </source>
</evidence>
<dbReference type="AlphaFoldDB" id="A0A117PHK4"/>
<dbReference type="GO" id="GO:0016811">
    <property type="term" value="F:hydrolase activity, acting on carbon-nitrogen (but not peptide) bonds, in linear amides"/>
    <property type="evidence" value="ECO:0007669"/>
    <property type="project" value="InterPro"/>
</dbReference>
<evidence type="ECO:0000256" key="4">
    <source>
        <dbReference type="PIRSR" id="PIRSR001227-1"/>
    </source>
</evidence>
<evidence type="ECO:0000256" key="5">
    <source>
        <dbReference type="PIRSR" id="PIRSR001227-2"/>
    </source>
</evidence>
<name>A0A117PHK4_9ACTN</name>
<dbReference type="Gene3D" id="2.30.120.10">
    <property type="match status" value="1"/>
</dbReference>
<gene>
    <name evidence="6" type="ORF">AQI70_06070</name>
</gene>
<dbReference type="InterPro" id="IPR043146">
    <property type="entry name" value="Penicillin_amidase_N_B-knob"/>
</dbReference>
<dbReference type="PANTHER" id="PTHR34218:SF4">
    <property type="entry name" value="ACYL-HOMOSERINE LACTONE ACYLASE QUIP"/>
    <property type="match status" value="1"/>
</dbReference>
<dbReference type="RefSeq" id="WP_062145276.1">
    <property type="nucleotide sequence ID" value="NZ_KQ947985.1"/>
</dbReference>
<keyword evidence="5" id="KW-0479">Metal-binding</keyword>
<comment type="cofactor">
    <cofactor evidence="5">
        <name>Ca(2+)</name>
        <dbReference type="ChEBI" id="CHEBI:29108"/>
    </cofactor>
    <text evidence="5">Binds 1 Ca(2+) ion per dimer.</text>
</comment>
<dbReference type="OrthoDB" id="9759796at2"/>
<proteinExistence type="inferred from homology"/>
<comment type="similarity">
    <text evidence="1">Belongs to the peptidase S45 family.</text>
</comment>
<dbReference type="Gene3D" id="1.10.1400.10">
    <property type="match status" value="1"/>
</dbReference>
<dbReference type="InterPro" id="IPR014395">
    <property type="entry name" value="Pen/GL7ACA/AHL_acylase"/>
</dbReference>
<dbReference type="Proteomes" id="UP000054024">
    <property type="component" value="Unassembled WGS sequence"/>
</dbReference>
<dbReference type="GO" id="GO:0017000">
    <property type="term" value="P:antibiotic biosynthetic process"/>
    <property type="evidence" value="ECO:0007669"/>
    <property type="project" value="InterPro"/>
</dbReference>
<dbReference type="Gene3D" id="1.10.439.10">
    <property type="entry name" value="Penicillin Amidohydrolase, domain 1"/>
    <property type="match status" value="1"/>
</dbReference>
<dbReference type="EMBL" id="LMWJ01000004">
    <property type="protein sequence ID" value="KUM79759.1"/>
    <property type="molecule type" value="Genomic_DNA"/>
</dbReference>